<gene>
    <name evidence="1" type="ORF">DXA63_11740</name>
</gene>
<reference evidence="1 2" key="1">
    <citation type="submission" date="2018-08" db="EMBL/GenBank/DDBJ databases">
        <title>A genome reference for cultivated species of the human gut microbiota.</title>
        <authorList>
            <person name="Zou Y."/>
            <person name="Xue W."/>
            <person name="Luo G."/>
        </authorList>
    </citation>
    <scope>NUCLEOTIDE SEQUENCE [LARGE SCALE GENOMIC DNA]</scope>
    <source>
        <strain evidence="1 2">OF03-3</strain>
    </source>
</reference>
<sequence>MVMDISDFSYEDFASTLSKARIISQKHKYKCCIPGCNEIALKHSHIVPQCVLKKYICNDKHELIQCQIDEVHPMSFIDSGELPLEKFQTFGIEKAMSMPIFCKKHDNGLFDEYEKNADGIIPTDIRFQVLQSLRAVGALRYHNLKLLVENEAKREKNPFYQGGIYDEEKKAWEFMKRRYDSSIVLLYDAIENNDFNSYVFCCIELAPLKLAICDAIVDDSDFEELCFDETCSAPLDMLFVHLLPKGKHSYLMLGYDKRHVSRRLMMLLKKWKKVLVHDTDFRTLYDILCHCSNNWCISPDCDERLLSALISRYSEDRMTVVFNEK</sequence>
<dbReference type="AlphaFoldDB" id="A0AA92WDY3"/>
<dbReference type="EMBL" id="QSCI01000061">
    <property type="protein sequence ID" value="RGX92170.1"/>
    <property type="molecule type" value="Genomic_DNA"/>
</dbReference>
<proteinExistence type="predicted"/>
<comment type="caution">
    <text evidence="1">The sequence shown here is derived from an EMBL/GenBank/DDBJ whole genome shotgun (WGS) entry which is preliminary data.</text>
</comment>
<protein>
    <submittedName>
        <fullName evidence="1">Uncharacterized protein</fullName>
    </submittedName>
</protein>
<organism evidence="1 2">
    <name type="scientific">Segatella copri</name>
    <dbReference type="NCBI Taxonomy" id="165179"/>
    <lineage>
        <taxon>Bacteria</taxon>
        <taxon>Pseudomonadati</taxon>
        <taxon>Bacteroidota</taxon>
        <taxon>Bacteroidia</taxon>
        <taxon>Bacteroidales</taxon>
        <taxon>Prevotellaceae</taxon>
        <taxon>Segatella</taxon>
    </lineage>
</organism>
<name>A0AA92WDY3_9BACT</name>
<accession>A0AA92WDY3</accession>
<evidence type="ECO:0000313" key="2">
    <source>
        <dbReference type="Proteomes" id="UP000285604"/>
    </source>
</evidence>
<evidence type="ECO:0000313" key="1">
    <source>
        <dbReference type="EMBL" id="RGX92170.1"/>
    </source>
</evidence>
<dbReference type="Proteomes" id="UP000285604">
    <property type="component" value="Unassembled WGS sequence"/>
</dbReference>